<evidence type="ECO:0000313" key="1">
    <source>
        <dbReference type="EMBL" id="TFK60889.1"/>
    </source>
</evidence>
<reference evidence="1 2" key="1">
    <citation type="journal article" date="2019" name="Nat. Ecol. Evol.">
        <title>Megaphylogeny resolves global patterns of mushroom evolution.</title>
        <authorList>
            <person name="Varga T."/>
            <person name="Krizsan K."/>
            <person name="Foldi C."/>
            <person name="Dima B."/>
            <person name="Sanchez-Garcia M."/>
            <person name="Sanchez-Ramirez S."/>
            <person name="Szollosi G.J."/>
            <person name="Szarkandi J.G."/>
            <person name="Papp V."/>
            <person name="Albert L."/>
            <person name="Andreopoulos W."/>
            <person name="Angelini C."/>
            <person name="Antonin V."/>
            <person name="Barry K.W."/>
            <person name="Bougher N.L."/>
            <person name="Buchanan P."/>
            <person name="Buyck B."/>
            <person name="Bense V."/>
            <person name="Catcheside P."/>
            <person name="Chovatia M."/>
            <person name="Cooper J."/>
            <person name="Damon W."/>
            <person name="Desjardin D."/>
            <person name="Finy P."/>
            <person name="Geml J."/>
            <person name="Haridas S."/>
            <person name="Hughes K."/>
            <person name="Justo A."/>
            <person name="Karasinski D."/>
            <person name="Kautmanova I."/>
            <person name="Kiss B."/>
            <person name="Kocsube S."/>
            <person name="Kotiranta H."/>
            <person name="LaButti K.M."/>
            <person name="Lechner B.E."/>
            <person name="Liimatainen K."/>
            <person name="Lipzen A."/>
            <person name="Lukacs Z."/>
            <person name="Mihaltcheva S."/>
            <person name="Morgado L.N."/>
            <person name="Niskanen T."/>
            <person name="Noordeloos M.E."/>
            <person name="Ohm R.A."/>
            <person name="Ortiz-Santana B."/>
            <person name="Ovrebo C."/>
            <person name="Racz N."/>
            <person name="Riley R."/>
            <person name="Savchenko A."/>
            <person name="Shiryaev A."/>
            <person name="Soop K."/>
            <person name="Spirin V."/>
            <person name="Szebenyi C."/>
            <person name="Tomsovsky M."/>
            <person name="Tulloss R.E."/>
            <person name="Uehling J."/>
            <person name="Grigoriev I.V."/>
            <person name="Vagvolgyi C."/>
            <person name="Papp T."/>
            <person name="Martin F.M."/>
            <person name="Miettinen O."/>
            <person name="Hibbett D.S."/>
            <person name="Nagy L.G."/>
        </authorList>
    </citation>
    <scope>NUCLEOTIDE SEQUENCE [LARGE SCALE GENOMIC DNA]</scope>
    <source>
        <strain evidence="1 2">NL-1719</strain>
    </source>
</reference>
<evidence type="ECO:0000313" key="2">
    <source>
        <dbReference type="Proteomes" id="UP000308600"/>
    </source>
</evidence>
<organism evidence="1 2">
    <name type="scientific">Pluteus cervinus</name>
    <dbReference type="NCBI Taxonomy" id="181527"/>
    <lineage>
        <taxon>Eukaryota</taxon>
        <taxon>Fungi</taxon>
        <taxon>Dikarya</taxon>
        <taxon>Basidiomycota</taxon>
        <taxon>Agaricomycotina</taxon>
        <taxon>Agaricomycetes</taxon>
        <taxon>Agaricomycetidae</taxon>
        <taxon>Agaricales</taxon>
        <taxon>Pluteineae</taxon>
        <taxon>Pluteaceae</taxon>
        <taxon>Pluteus</taxon>
    </lineage>
</organism>
<protein>
    <submittedName>
        <fullName evidence="1">Uncharacterized protein</fullName>
    </submittedName>
</protein>
<sequence length="582" mass="65317">MSTTTRHPILTQHFDSSDVAFAQIEKEIATLQEGIRALLAFRNTFTPTYRLPPEILTRVFSFVRHVPKHNEREPNLQKLVQWITVTHVSQHWRNVAVGSPSLWSFICNSYPKHITQEWLRRAKDASLSLYWHQTPLSDPELVSRSLFRTCHLSLDLASIPWNSLLPHLTSPAPLLESLAIAISYGHPKPSAIPDNIFSGTTPHLRRLQLQGCTIDIRCSSLFRDLTWLEIWDPVQKFDTTDVLEVLRKLPRLLFIILCGVLDNSAALVSPDFGIVALNSLGSLSIHGESFDKHLDILSHLSIPTSSTVFFHASCSHRQKGDVVTALFDFLSVHQSARQASSTVLVDSIDLRCFATSFVLELNLNCTKPGYVDGLLRFSLSGGWDYPLMPDTPKVATLFSYLPLAALSSFQTNFSLAMGTWSRIFGALPELKRISVVGEGADNVLSVIINDFKSKCPPGYAADWERKRRKEKKGKVESGGHEIAQAALASSSHLFTWDPIFPKLEYLVLDKSDHFTRSVEDLVAVLCARKEFDKGIKRIEVLGCPDVDDDILNGLKDIVDVDWDGWTRSVLNMEPRKQLSPVD</sequence>
<gene>
    <name evidence="1" type="ORF">BDN72DRAFT_965470</name>
</gene>
<dbReference type="EMBL" id="ML208720">
    <property type="protein sequence ID" value="TFK60889.1"/>
    <property type="molecule type" value="Genomic_DNA"/>
</dbReference>
<keyword evidence="2" id="KW-1185">Reference proteome</keyword>
<dbReference type="Proteomes" id="UP000308600">
    <property type="component" value="Unassembled WGS sequence"/>
</dbReference>
<proteinExistence type="predicted"/>
<name>A0ACD3A6F9_9AGAR</name>
<accession>A0ACD3A6F9</accession>